<proteinExistence type="predicted"/>
<dbReference type="AlphaFoldDB" id="A0A4R2NX89"/>
<keyword evidence="2" id="KW-1185">Reference proteome</keyword>
<organism evidence="1 2">
    <name type="scientific">Scopulibacillus darangshiensis</name>
    <dbReference type="NCBI Taxonomy" id="442528"/>
    <lineage>
        <taxon>Bacteria</taxon>
        <taxon>Bacillati</taxon>
        <taxon>Bacillota</taxon>
        <taxon>Bacilli</taxon>
        <taxon>Bacillales</taxon>
        <taxon>Sporolactobacillaceae</taxon>
        <taxon>Scopulibacillus</taxon>
    </lineage>
</organism>
<dbReference type="OrthoDB" id="2353131at2"/>
<reference evidence="1 2" key="1">
    <citation type="submission" date="2019-03" db="EMBL/GenBank/DDBJ databases">
        <title>Genomic Encyclopedia of Type Strains, Phase IV (KMG-IV): sequencing the most valuable type-strain genomes for metagenomic binning, comparative biology and taxonomic classification.</title>
        <authorList>
            <person name="Goeker M."/>
        </authorList>
    </citation>
    <scope>NUCLEOTIDE SEQUENCE [LARGE SCALE GENOMIC DNA]</scope>
    <source>
        <strain evidence="1 2">DSM 19377</strain>
    </source>
</reference>
<gene>
    <name evidence="1" type="ORF">EV207_12069</name>
</gene>
<comment type="caution">
    <text evidence="1">The sequence shown here is derived from an EMBL/GenBank/DDBJ whole genome shotgun (WGS) entry which is preliminary data.</text>
</comment>
<evidence type="ECO:0000313" key="1">
    <source>
        <dbReference type="EMBL" id="TCP26035.1"/>
    </source>
</evidence>
<evidence type="ECO:0008006" key="3">
    <source>
        <dbReference type="Google" id="ProtNLM"/>
    </source>
</evidence>
<accession>A0A4R2NX89</accession>
<sequence>MSVLTGLYEKTLILKELVSTHHPGDRDQTIEQVQRILDERDLLLVQLPANPTEEELRLGAMIVEMDDVIINGLERILKGVTHDRQMIKEKKSISQRYRNPYSNIAGDGMFLDKKE</sequence>
<dbReference type="EMBL" id="SLXK01000020">
    <property type="protein sequence ID" value="TCP26035.1"/>
    <property type="molecule type" value="Genomic_DNA"/>
</dbReference>
<protein>
    <recommendedName>
        <fullName evidence="3">Flagellar protein FliT</fullName>
    </recommendedName>
</protein>
<evidence type="ECO:0000313" key="2">
    <source>
        <dbReference type="Proteomes" id="UP000295416"/>
    </source>
</evidence>
<dbReference type="Proteomes" id="UP000295416">
    <property type="component" value="Unassembled WGS sequence"/>
</dbReference>
<dbReference type="RefSeq" id="WP_132746722.1">
    <property type="nucleotide sequence ID" value="NZ_SLXK01000020.1"/>
</dbReference>
<name>A0A4R2NX89_9BACL</name>